<reference evidence="2 3" key="1">
    <citation type="submission" date="2017-06" db="EMBL/GenBank/DDBJ databases">
        <authorList>
            <person name="Kim H.J."/>
            <person name="Triplett B.A."/>
        </authorList>
    </citation>
    <scope>NUCLEOTIDE SEQUENCE [LARGE SCALE GENOMIC DNA]</scope>
    <source>
        <strain evidence="2 3">DSM 29339</strain>
    </source>
</reference>
<dbReference type="Proteomes" id="UP000198426">
    <property type="component" value="Unassembled WGS sequence"/>
</dbReference>
<evidence type="ECO:0008006" key="4">
    <source>
        <dbReference type="Google" id="ProtNLM"/>
    </source>
</evidence>
<dbReference type="AlphaFoldDB" id="A0A239GM89"/>
<keyword evidence="3" id="KW-1185">Reference proteome</keyword>
<gene>
    <name evidence="2" type="ORF">SAMN05421757_10316</name>
</gene>
<accession>A0A239GM89</accession>
<sequence>MFKFAQFSFAAIALAVSSTAAIGQEIYAEVAGWNVRISEGLKGCAIERTDADGFQTQIGIDGNEELGYLALFTLADAGIDSRDTIITHFDLDGEKFEGGSVRKVDGAYQGGYVYFNNPKFAYDLAKKQTLTITAESGREIVVDLTGTNDAMKVLEECQASQM</sequence>
<feature type="signal peptide" evidence="1">
    <location>
        <begin position="1"/>
        <end position="20"/>
    </location>
</feature>
<keyword evidence="1" id="KW-0732">Signal</keyword>
<evidence type="ECO:0000313" key="3">
    <source>
        <dbReference type="Proteomes" id="UP000198426"/>
    </source>
</evidence>
<dbReference type="OrthoDB" id="7705693at2"/>
<feature type="chain" id="PRO_5011969373" description="Invasion protein IalB, involved in pathogenesis" evidence="1">
    <location>
        <begin position="21"/>
        <end position="162"/>
    </location>
</feature>
<organism evidence="2 3">
    <name type="scientific">Tropicimonas sediminicola</name>
    <dbReference type="NCBI Taxonomy" id="1031541"/>
    <lineage>
        <taxon>Bacteria</taxon>
        <taxon>Pseudomonadati</taxon>
        <taxon>Pseudomonadota</taxon>
        <taxon>Alphaproteobacteria</taxon>
        <taxon>Rhodobacterales</taxon>
        <taxon>Roseobacteraceae</taxon>
        <taxon>Tropicimonas</taxon>
    </lineage>
</organism>
<name>A0A239GM89_9RHOB</name>
<dbReference type="RefSeq" id="WP_089232636.1">
    <property type="nucleotide sequence ID" value="NZ_FZOY01000003.1"/>
</dbReference>
<protein>
    <recommendedName>
        <fullName evidence="4">Invasion protein IalB, involved in pathogenesis</fullName>
    </recommendedName>
</protein>
<evidence type="ECO:0000313" key="2">
    <source>
        <dbReference type="EMBL" id="SNS70277.1"/>
    </source>
</evidence>
<dbReference type="EMBL" id="FZOY01000003">
    <property type="protein sequence ID" value="SNS70277.1"/>
    <property type="molecule type" value="Genomic_DNA"/>
</dbReference>
<evidence type="ECO:0000256" key="1">
    <source>
        <dbReference type="SAM" id="SignalP"/>
    </source>
</evidence>
<proteinExistence type="predicted"/>